<proteinExistence type="predicted"/>
<evidence type="ECO:0000256" key="2">
    <source>
        <dbReference type="SAM" id="SignalP"/>
    </source>
</evidence>
<dbReference type="PANTHER" id="PTHR40940:SF1">
    <property type="entry name" value="PROTEIN BATD"/>
    <property type="match status" value="1"/>
</dbReference>
<keyword evidence="2" id="KW-0732">Signal</keyword>
<sequence length="558" mass="61491">MKQLIALVIALMSIVATWPALALTQITAVVDKNPVLTNESFVLEITADDDLKRNAIDTTVLLKDFVVGQTNISRSTQIINGTTRRTTTWTTLLICRIPGKYTIPAFTASGVSSAPIELEVVKDVGNAAQPRDIFFRNEVVGSPLYPNQSGVLVSKLYLAAQLERGSLTEPEGEAISFKQMGDDEDKVEIINGRRYRVITRKYAMTPQQAGTFTIRPPMFSGMIVTGKPRSFFDNATTKPVQVVADDLKLEVMAIPDTAKQPFIPAQYITLEESFDANDNQLTIGQPVTRTITVTATGIDQSVLPPLQVSYPSSVNVYPDKPEVSTIYQGNSVISQQVEAAALIATEPGQYVLPEVRLEYWDTRYHQMAEAVLPERTITVVAGNQQAPADDLAPAPAQVPLAENTGNLSYSSPWVYGLFALWLLTLAAWFSHVRIIRQRQPAVAPKTKSAPRSSKANDQWLKLQQAINQQDAGKLNHTLRAWLIEYFGCQSLSQLTSSDQQQAANHAYQAIQASQYGGQTFTEQQLQQHYDDLTSALNALRSASQQQQQADPLSLYSTK</sequence>
<keyword evidence="1" id="KW-1133">Transmembrane helix</keyword>
<dbReference type="InterPro" id="IPR025738">
    <property type="entry name" value="BatD"/>
</dbReference>
<dbReference type="AlphaFoldDB" id="A0A8J6QJI0"/>
<reference evidence="3" key="1">
    <citation type="submission" date="2020-09" db="EMBL/GenBank/DDBJ databases">
        <title>A novel bacterium of genus Neiella, isolated from South China Sea.</title>
        <authorList>
            <person name="Huang H."/>
            <person name="Mo K."/>
            <person name="Hu Y."/>
        </authorList>
    </citation>
    <scope>NUCLEOTIDE SEQUENCE</scope>
    <source>
        <strain evidence="3">HB171785</strain>
    </source>
</reference>
<feature type="transmembrane region" description="Helical" evidence="1">
    <location>
        <begin position="413"/>
        <end position="430"/>
    </location>
</feature>
<feature type="chain" id="PRO_5035242480" evidence="2">
    <location>
        <begin position="23"/>
        <end position="558"/>
    </location>
</feature>
<dbReference type="Pfam" id="PF13584">
    <property type="entry name" value="BatD"/>
    <property type="match status" value="1"/>
</dbReference>
<comment type="caution">
    <text evidence="3">The sequence shown here is derived from an EMBL/GenBank/DDBJ whole genome shotgun (WGS) entry which is preliminary data.</text>
</comment>
<dbReference type="Proteomes" id="UP000638014">
    <property type="component" value="Unassembled WGS sequence"/>
</dbReference>
<feature type="signal peptide" evidence="2">
    <location>
        <begin position="1"/>
        <end position="22"/>
    </location>
</feature>
<evidence type="ECO:0000313" key="4">
    <source>
        <dbReference type="Proteomes" id="UP000638014"/>
    </source>
</evidence>
<organism evidence="3 4">
    <name type="scientific">Neiella litorisoli</name>
    <dbReference type="NCBI Taxonomy" id="2771431"/>
    <lineage>
        <taxon>Bacteria</taxon>
        <taxon>Pseudomonadati</taxon>
        <taxon>Pseudomonadota</taxon>
        <taxon>Gammaproteobacteria</taxon>
        <taxon>Alteromonadales</taxon>
        <taxon>Echinimonadaceae</taxon>
        <taxon>Neiella</taxon>
    </lineage>
</organism>
<keyword evidence="1" id="KW-0812">Transmembrane</keyword>
<evidence type="ECO:0000313" key="3">
    <source>
        <dbReference type="EMBL" id="MBD1390248.1"/>
    </source>
</evidence>
<name>A0A8J6QJI0_9GAMM</name>
<evidence type="ECO:0000256" key="1">
    <source>
        <dbReference type="SAM" id="Phobius"/>
    </source>
</evidence>
<protein>
    <submittedName>
        <fullName evidence="3">Protein BatD</fullName>
    </submittedName>
</protein>
<gene>
    <name evidence="3" type="ORF">IC617_12470</name>
</gene>
<keyword evidence="4" id="KW-1185">Reference proteome</keyword>
<dbReference type="EMBL" id="JACXAF010000016">
    <property type="protein sequence ID" value="MBD1390248.1"/>
    <property type="molecule type" value="Genomic_DNA"/>
</dbReference>
<keyword evidence="1" id="KW-0472">Membrane</keyword>
<dbReference type="RefSeq" id="WP_191145322.1">
    <property type="nucleotide sequence ID" value="NZ_JACXAF010000016.1"/>
</dbReference>
<accession>A0A8J6QJI0</accession>
<dbReference type="PANTHER" id="PTHR40940">
    <property type="entry name" value="PROTEIN BATD-RELATED"/>
    <property type="match status" value="1"/>
</dbReference>